<protein>
    <submittedName>
        <fullName evidence="1">Uncharacterized protein</fullName>
    </submittedName>
</protein>
<dbReference type="GO" id="GO:0006801">
    <property type="term" value="P:superoxide metabolic process"/>
    <property type="evidence" value="ECO:0007669"/>
    <property type="project" value="InterPro"/>
</dbReference>
<dbReference type="GO" id="GO:0046872">
    <property type="term" value="F:metal ion binding"/>
    <property type="evidence" value="ECO:0007669"/>
    <property type="project" value="InterPro"/>
</dbReference>
<evidence type="ECO:0000313" key="1">
    <source>
        <dbReference type="EMBL" id="CAF0878871.1"/>
    </source>
</evidence>
<comment type="caution">
    <text evidence="1">The sequence shown here is derived from an EMBL/GenBank/DDBJ whole genome shotgun (WGS) entry which is preliminary data.</text>
</comment>
<dbReference type="InterPro" id="IPR036423">
    <property type="entry name" value="SOD-like_Cu/Zn_dom_sf"/>
</dbReference>
<organism evidence="1 2">
    <name type="scientific">Rotaria sordida</name>
    <dbReference type="NCBI Taxonomy" id="392033"/>
    <lineage>
        <taxon>Eukaryota</taxon>
        <taxon>Metazoa</taxon>
        <taxon>Spiralia</taxon>
        <taxon>Gnathifera</taxon>
        <taxon>Rotifera</taxon>
        <taxon>Eurotatoria</taxon>
        <taxon>Bdelloidea</taxon>
        <taxon>Philodinida</taxon>
        <taxon>Philodinidae</taxon>
        <taxon>Rotaria</taxon>
    </lineage>
</organism>
<dbReference type="AlphaFoldDB" id="A0A813Y563"/>
<evidence type="ECO:0000313" key="2">
    <source>
        <dbReference type="Proteomes" id="UP000663864"/>
    </source>
</evidence>
<dbReference type="Proteomes" id="UP000663864">
    <property type="component" value="Unassembled WGS sequence"/>
</dbReference>
<proteinExistence type="predicted"/>
<accession>A0A813Y563</accession>
<gene>
    <name evidence="1" type="ORF">ZHD862_LOCUS6278</name>
</gene>
<dbReference type="SUPFAM" id="SSF49329">
    <property type="entry name" value="Cu,Zn superoxide dismutase-like"/>
    <property type="match status" value="1"/>
</dbReference>
<dbReference type="EMBL" id="CAJNOT010000175">
    <property type="protein sequence ID" value="CAF0878871.1"/>
    <property type="molecule type" value="Genomic_DNA"/>
</dbReference>
<sequence length="115" mass="13199">MLAIWCPFLSNMLSQTILIDEINFKNQLLFYFHFFLFKHVGDLGNVQADENVIVMVNIKDELFSINDEHLGRGDSSESKKTGNVGKYSVCDIIDNINSEKINKSIEENLFLSYES</sequence>
<name>A0A813Y563_9BILA</name>
<reference evidence="1" key="1">
    <citation type="submission" date="2021-02" db="EMBL/GenBank/DDBJ databases">
        <authorList>
            <person name="Nowell W R."/>
        </authorList>
    </citation>
    <scope>NUCLEOTIDE SEQUENCE</scope>
</reference>